<proteinExistence type="predicted"/>
<dbReference type="PROSITE" id="PS50983">
    <property type="entry name" value="FE_B12_PBP"/>
    <property type="match status" value="1"/>
</dbReference>
<evidence type="ECO:0000259" key="1">
    <source>
        <dbReference type="PROSITE" id="PS50983"/>
    </source>
</evidence>
<dbReference type="CDD" id="cd01144">
    <property type="entry name" value="BtuF"/>
    <property type="match status" value="1"/>
</dbReference>
<dbReference type="InterPro" id="IPR051030">
    <property type="entry name" value="Vitamin_B12-ABC_binding"/>
</dbReference>
<comment type="caution">
    <text evidence="2">The sequence shown here is derived from an EMBL/GenBank/DDBJ whole genome shotgun (WGS) entry which is preliminary data.</text>
</comment>
<dbReference type="Pfam" id="PF01497">
    <property type="entry name" value="Peripla_BP_2"/>
    <property type="match status" value="1"/>
</dbReference>
<sequence>MYDGRRVVSLLPSATEILFAIGAGDDVVGVTFECDEPAHARTVARVVSNSALPEGLSPSQIDAFVAARMAAGEDIYHLDRAALAGLDATLVVTQDLCAVCAVDVSEVHDALDFLQCKAQVLTTDPHTLEEVWASIEAIGAATGRSAAAERLASSLRGRVGAVRSSVAGMGTPRCAILEWTDPAFSPGHWVPEMIETAGGLSVLGDAGEKSRRLSWDEVAGSRPDVVVVAPCGFGLAESARLASEVVAAGVLPPDVPVWAVDANASFARPGPRLADGVEALARILHPSLGSPDPAMARPARA</sequence>
<accession>A0A849AC62</accession>
<protein>
    <submittedName>
        <fullName evidence="2">Cobalamin-binding protein</fullName>
    </submittedName>
</protein>
<dbReference type="AlphaFoldDB" id="A0A849AC62"/>
<name>A0A849AC62_9MICO</name>
<reference evidence="2 3" key="1">
    <citation type="submission" date="2020-05" db="EMBL/GenBank/DDBJ databases">
        <title>Flexivirga sp. ID2601S isolated from air conditioner.</title>
        <authorList>
            <person name="Kim D.H."/>
        </authorList>
    </citation>
    <scope>NUCLEOTIDE SEQUENCE [LARGE SCALE GENOMIC DNA]</scope>
    <source>
        <strain evidence="2 3">ID2601S</strain>
    </source>
</reference>
<dbReference type="SUPFAM" id="SSF53807">
    <property type="entry name" value="Helical backbone' metal receptor"/>
    <property type="match status" value="1"/>
</dbReference>
<dbReference type="PANTHER" id="PTHR42860:SF1">
    <property type="entry name" value="VITAMIN B12-BINDING PROTEIN"/>
    <property type="match status" value="1"/>
</dbReference>
<dbReference type="PANTHER" id="PTHR42860">
    <property type="entry name" value="VITAMIN B12-BINDING PROTEIN"/>
    <property type="match status" value="1"/>
</dbReference>
<dbReference type="InterPro" id="IPR002491">
    <property type="entry name" value="ABC_transptr_periplasmic_BD"/>
</dbReference>
<keyword evidence="3" id="KW-1185">Reference proteome</keyword>
<dbReference type="RefSeq" id="WP_171151583.1">
    <property type="nucleotide sequence ID" value="NZ_JABENB010000001.1"/>
</dbReference>
<dbReference type="EMBL" id="JABENB010000001">
    <property type="protein sequence ID" value="NNG38115.1"/>
    <property type="molecule type" value="Genomic_DNA"/>
</dbReference>
<dbReference type="Proteomes" id="UP000557772">
    <property type="component" value="Unassembled WGS sequence"/>
</dbReference>
<dbReference type="Gene3D" id="3.40.50.1980">
    <property type="entry name" value="Nitrogenase molybdenum iron protein domain"/>
    <property type="match status" value="2"/>
</dbReference>
<feature type="domain" description="Fe/B12 periplasmic-binding" evidence="1">
    <location>
        <begin position="6"/>
        <end position="288"/>
    </location>
</feature>
<organism evidence="2 3">
    <name type="scientific">Flexivirga aerilata</name>
    <dbReference type="NCBI Taxonomy" id="1656889"/>
    <lineage>
        <taxon>Bacteria</taxon>
        <taxon>Bacillati</taxon>
        <taxon>Actinomycetota</taxon>
        <taxon>Actinomycetes</taxon>
        <taxon>Micrococcales</taxon>
        <taxon>Dermacoccaceae</taxon>
        <taxon>Flexivirga</taxon>
    </lineage>
</organism>
<gene>
    <name evidence="2" type="ORF">HJ588_02355</name>
</gene>
<evidence type="ECO:0000313" key="3">
    <source>
        <dbReference type="Proteomes" id="UP000557772"/>
    </source>
</evidence>
<evidence type="ECO:0000313" key="2">
    <source>
        <dbReference type="EMBL" id="NNG38115.1"/>
    </source>
</evidence>